<feature type="non-terminal residue" evidence="1">
    <location>
        <position position="1"/>
    </location>
</feature>
<proteinExistence type="predicted"/>
<gene>
    <name evidence="1" type="ORF">B1B_00393</name>
</gene>
<keyword evidence="1" id="KW-0830">Ubiquinone</keyword>
<dbReference type="GO" id="GO:0008168">
    <property type="term" value="F:methyltransferase activity"/>
    <property type="evidence" value="ECO:0007669"/>
    <property type="project" value="UniProtKB-KW"/>
</dbReference>
<dbReference type="AlphaFoldDB" id="T1CCH7"/>
<evidence type="ECO:0000313" key="1">
    <source>
        <dbReference type="EMBL" id="EQD79068.1"/>
    </source>
</evidence>
<keyword evidence="1" id="KW-0489">Methyltransferase</keyword>
<protein>
    <submittedName>
        <fullName evidence="1">Ubiquinone/menaquinone biosynthesis methyltransferase UbiE</fullName>
    </submittedName>
</protein>
<reference evidence="1" key="2">
    <citation type="journal article" date="2014" name="ISME J.">
        <title>Microbial stratification in low pH oxic and suboxic macroscopic growths along an acid mine drainage.</title>
        <authorList>
            <person name="Mendez-Garcia C."/>
            <person name="Mesa V."/>
            <person name="Sprenger R.R."/>
            <person name="Richter M."/>
            <person name="Diez M.S."/>
            <person name="Solano J."/>
            <person name="Bargiela R."/>
            <person name="Golyshina O.V."/>
            <person name="Manteca A."/>
            <person name="Ramos J.L."/>
            <person name="Gallego J.R."/>
            <person name="Llorente I."/>
            <person name="Martins Dos Santos V.A."/>
            <person name="Jensen O.N."/>
            <person name="Pelaez A.I."/>
            <person name="Sanchez J."/>
            <person name="Ferrer M."/>
        </authorList>
    </citation>
    <scope>NUCLEOTIDE SEQUENCE</scope>
</reference>
<accession>T1CCH7</accession>
<dbReference type="InterPro" id="IPR029063">
    <property type="entry name" value="SAM-dependent_MTases_sf"/>
</dbReference>
<dbReference type="EMBL" id="AUZY01000299">
    <property type="protein sequence ID" value="EQD79068.1"/>
    <property type="molecule type" value="Genomic_DNA"/>
</dbReference>
<comment type="caution">
    <text evidence="1">The sequence shown here is derived from an EMBL/GenBank/DDBJ whole genome shotgun (WGS) entry which is preliminary data.</text>
</comment>
<reference evidence="1" key="1">
    <citation type="submission" date="2013-08" db="EMBL/GenBank/DDBJ databases">
        <authorList>
            <person name="Mendez C."/>
            <person name="Richter M."/>
            <person name="Ferrer M."/>
            <person name="Sanchez J."/>
        </authorList>
    </citation>
    <scope>NUCLEOTIDE SEQUENCE</scope>
</reference>
<sequence length="98" mass="10880">FSACCGPADGLLFWSFPCPPIRCCERGSNFYFRRILPRTATLISGDKTGAYQYLPESVNTFISPDQLTQRMKNAGFADVIAESLTAGICFCYRGIRHA</sequence>
<keyword evidence="1" id="KW-0808">Transferase</keyword>
<dbReference type="GO" id="GO:0032259">
    <property type="term" value="P:methylation"/>
    <property type="evidence" value="ECO:0007669"/>
    <property type="project" value="UniProtKB-KW"/>
</dbReference>
<dbReference type="Pfam" id="PF01209">
    <property type="entry name" value="Ubie_methyltran"/>
    <property type="match status" value="1"/>
</dbReference>
<name>T1CCH7_9ZZZZ</name>
<organism evidence="1">
    <name type="scientific">mine drainage metagenome</name>
    <dbReference type="NCBI Taxonomy" id="410659"/>
    <lineage>
        <taxon>unclassified sequences</taxon>
        <taxon>metagenomes</taxon>
        <taxon>ecological metagenomes</taxon>
    </lineage>
</organism>
<dbReference type="Gene3D" id="3.40.50.150">
    <property type="entry name" value="Vaccinia Virus protein VP39"/>
    <property type="match status" value="1"/>
</dbReference>